<gene>
    <name evidence="1" type="ORF">JZ751_000405</name>
</gene>
<dbReference type="Proteomes" id="UP000824540">
    <property type="component" value="Unassembled WGS sequence"/>
</dbReference>
<reference evidence="1" key="1">
    <citation type="thesis" date="2021" institute="BYU ScholarsArchive" country="Provo, UT, USA">
        <title>Applications of and Algorithms for Genome Assembly and Genomic Analyses with an Emphasis on Marine Teleosts.</title>
        <authorList>
            <person name="Pickett B.D."/>
        </authorList>
    </citation>
    <scope>NUCLEOTIDE SEQUENCE</scope>
    <source>
        <strain evidence="1">HI-2016</strain>
    </source>
</reference>
<name>A0A8T2PVT9_9TELE</name>
<protein>
    <recommendedName>
        <fullName evidence="3">Methyltransferase domain-containing protein</fullName>
    </recommendedName>
</protein>
<dbReference type="AlphaFoldDB" id="A0A8T2PVT9"/>
<dbReference type="OrthoDB" id="10006218at2759"/>
<accession>A0A8T2PVT9</accession>
<keyword evidence="2" id="KW-1185">Reference proteome</keyword>
<dbReference type="PANTHER" id="PTHR32026">
    <property type="entry name" value="METHYLTRANSFERASE-LIKE PROTEIN 24"/>
    <property type="match status" value="1"/>
</dbReference>
<evidence type="ECO:0000313" key="2">
    <source>
        <dbReference type="Proteomes" id="UP000824540"/>
    </source>
</evidence>
<dbReference type="EMBL" id="JAFBMS010000001">
    <property type="protein sequence ID" value="KAG9355567.1"/>
    <property type="molecule type" value="Genomic_DNA"/>
</dbReference>
<evidence type="ECO:0008006" key="3">
    <source>
        <dbReference type="Google" id="ProtNLM"/>
    </source>
</evidence>
<organism evidence="1 2">
    <name type="scientific">Albula glossodonta</name>
    <name type="common">roundjaw bonefish</name>
    <dbReference type="NCBI Taxonomy" id="121402"/>
    <lineage>
        <taxon>Eukaryota</taxon>
        <taxon>Metazoa</taxon>
        <taxon>Chordata</taxon>
        <taxon>Craniata</taxon>
        <taxon>Vertebrata</taxon>
        <taxon>Euteleostomi</taxon>
        <taxon>Actinopterygii</taxon>
        <taxon>Neopterygii</taxon>
        <taxon>Teleostei</taxon>
        <taxon>Albuliformes</taxon>
        <taxon>Albulidae</taxon>
        <taxon>Albula</taxon>
    </lineage>
</organism>
<comment type="caution">
    <text evidence="1">The sequence shown here is derived from an EMBL/GenBank/DDBJ whole genome shotgun (WGS) entry which is preliminary data.</text>
</comment>
<dbReference type="InterPro" id="IPR026913">
    <property type="entry name" value="METTL24"/>
</dbReference>
<dbReference type="PANTHER" id="PTHR32026:SF23">
    <property type="entry name" value="METHYLTRANSFERASE-LIKE PROTEIN 24"/>
    <property type="match status" value="1"/>
</dbReference>
<proteinExistence type="predicted"/>
<sequence>MLMNVWEICDSACPLHPLCPAVDEFHSRTSGSLKRSEYSEMVCGRTEACVSEAAAVSAASYRGSLLVGLRVPGARQAGPFEDEFGFTIINIASGRGAIATDKSGRVWASELWAEEAGSYTVSSLTGFEDENEMTTQRAHLGRQVELQPWAAGQPSFTAEAERFISYITTPQVHCLQLLVPDDTQDEKASEGLWALCVEGWTLPVTNLQSCVSYSFSMGQKDEAFVKKMLWAGCEVHQFDPGRKQLSGQGPVHRHHTWLDWRSPRAGQKSGLEDATPQKLNAIMDILGHTEVHFINADLESAEWRVLESWVKDGTLGRIQQLVLTVHLQWAGFEVGGNNAEVIRFWYSVIQELYMAGFRLLHSAEGVGQTILQHSLPNTHSTYTLSWINTRRRY</sequence>
<evidence type="ECO:0000313" key="1">
    <source>
        <dbReference type="EMBL" id="KAG9355567.1"/>
    </source>
</evidence>